<evidence type="ECO:0000256" key="1">
    <source>
        <dbReference type="SAM" id="Phobius"/>
    </source>
</evidence>
<keyword evidence="1" id="KW-0472">Membrane</keyword>
<sequence>MLDAVTEFILLTMLVAKEVSMLLGTLCVAPAKPSGPTAFGWSALAVLFCKFVAIVSACSLLLELRERQSSQTSRRLS</sequence>
<evidence type="ECO:0000313" key="2">
    <source>
        <dbReference type="EMBL" id="KRQ08338.1"/>
    </source>
</evidence>
<keyword evidence="1" id="KW-1133">Transmembrane helix</keyword>
<name>A0A0R3DM40_9BRAD</name>
<keyword evidence="1" id="KW-0812">Transmembrane</keyword>
<accession>A0A0R3DM40</accession>
<dbReference type="STRING" id="989370.AOQ71_22920"/>
<evidence type="ECO:0000313" key="3">
    <source>
        <dbReference type="Proteomes" id="UP000051936"/>
    </source>
</evidence>
<reference evidence="2 3" key="1">
    <citation type="submission" date="2015-09" db="EMBL/GenBank/DDBJ databases">
        <title>Draft Genome Sequence of Bradyrhizobium manausense Strain BR 3351T, a Novel Symbiotic Nitrogen-Fixing Alphaproteobacterium Isolated from Brazilian Amazon Rain Forest.</title>
        <authorList>
            <person name="De Araujo J.L."/>
            <person name="Zilli J.E."/>
        </authorList>
    </citation>
    <scope>NUCLEOTIDE SEQUENCE [LARGE SCALE GENOMIC DNA]</scope>
    <source>
        <strain evidence="2 3">BR3351</strain>
    </source>
</reference>
<feature type="transmembrane region" description="Helical" evidence="1">
    <location>
        <begin position="38"/>
        <end position="62"/>
    </location>
</feature>
<proteinExistence type="predicted"/>
<dbReference type="AlphaFoldDB" id="A0A0R3DM40"/>
<dbReference type="Proteomes" id="UP000051936">
    <property type="component" value="Unassembled WGS sequence"/>
</dbReference>
<gene>
    <name evidence="2" type="ORF">AOQ71_22920</name>
</gene>
<comment type="caution">
    <text evidence="2">The sequence shown here is derived from an EMBL/GenBank/DDBJ whole genome shotgun (WGS) entry which is preliminary data.</text>
</comment>
<protein>
    <submittedName>
        <fullName evidence="2">Uncharacterized protein</fullName>
    </submittedName>
</protein>
<dbReference type="EMBL" id="LJYG01000094">
    <property type="protein sequence ID" value="KRQ08338.1"/>
    <property type="molecule type" value="Genomic_DNA"/>
</dbReference>
<organism evidence="2 3">
    <name type="scientific">Bradyrhizobium manausense</name>
    <dbReference type="NCBI Taxonomy" id="989370"/>
    <lineage>
        <taxon>Bacteria</taxon>
        <taxon>Pseudomonadati</taxon>
        <taxon>Pseudomonadota</taxon>
        <taxon>Alphaproteobacteria</taxon>
        <taxon>Hyphomicrobiales</taxon>
        <taxon>Nitrobacteraceae</taxon>
        <taxon>Bradyrhizobium</taxon>
    </lineage>
</organism>
<keyword evidence="3" id="KW-1185">Reference proteome</keyword>